<dbReference type="Pfam" id="PF00595">
    <property type="entry name" value="PDZ"/>
    <property type="match status" value="4"/>
</dbReference>
<dbReference type="PANTHER" id="PTHR14191:SF6">
    <property type="entry name" value="NA(+)_H(+) EXCHANGE REGULATORY COFACTOR NHE-RF3-RELATED"/>
    <property type="match status" value="1"/>
</dbReference>
<dbReference type="SUPFAM" id="SSF50156">
    <property type="entry name" value="PDZ domain-like"/>
    <property type="match status" value="4"/>
</dbReference>
<dbReference type="STRING" id="52670.A0A2I4BZ32"/>
<evidence type="ECO:0000256" key="2">
    <source>
        <dbReference type="ARBA" id="ARBA00038110"/>
    </source>
</evidence>
<reference evidence="6" key="1">
    <citation type="submission" date="2025-08" db="UniProtKB">
        <authorList>
            <consortium name="RefSeq"/>
        </authorList>
    </citation>
    <scope>IDENTIFICATION</scope>
</reference>
<sequence length="515" mass="56053">MATCKPRVISLNKKPGQTFGFYLRAEQSEEGHLIRCLEMGGPAELAGMKDGDRIIRVNGTFVDGLNHSEVVDLVKNSGASVTFHILDESSYKQAKALGVNLSDPQSTPVTNGGTKGAPKPKLCYLVKSSSGYGFSIRSVTGEQGVYMTEVAPGGVADKAGVQVKDHLLEVNGENVEKSSHDQVVEKIKQGGNSIMFLLADEETKTFYQNKRAKMGSRLATVKYLPLQPRIIKLTKGSDGYGFMLREEPKQTGHFIKDIDKGSPAQKAGLKEMDRMVAVNGMEVDNSSHEQVVDKIKQSGDNCCLLVVDKDTDQIYKKGKVSPMLFWEEMKESNSPPSYTEAMKMPASVQPSTSAQEKEKDLRPKLCKMEKTSAGYGFHLNGVEGVFGQHIQKVVKGGAADVAGLEDDDIVVEVNGVNVEQSTHAEVVEMIHKSGNSLEMLVANKSVYKQLKAKGVTIAPRLLEGTTNSQIHTADTPEMSKSTQKEAWSETPPQAEKQRTPSVSSSSSEESFDESL</sequence>
<feature type="domain" description="PDZ" evidence="4">
    <location>
        <begin position="230"/>
        <end position="310"/>
    </location>
</feature>
<dbReference type="CTD" id="5174"/>
<dbReference type="GO" id="GO:0043495">
    <property type="term" value="F:protein-membrane adaptor activity"/>
    <property type="evidence" value="ECO:0007669"/>
    <property type="project" value="TreeGrafter"/>
</dbReference>
<comment type="similarity">
    <text evidence="2">Belongs to the NHER family.</text>
</comment>
<dbReference type="InterPro" id="IPR036034">
    <property type="entry name" value="PDZ_sf"/>
</dbReference>
<dbReference type="Gene3D" id="2.30.42.10">
    <property type="match status" value="4"/>
</dbReference>
<evidence type="ECO:0000313" key="6">
    <source>
        <dbReference type="RefSeq" id="XP_013872959.1"/>
    </source>
</evidence>
<dbReference type="PROSITE" id="PS50106">
    <property type="entry name" value="PDZ"/>
    <property type="match status" value="4"/>
</dbReference>
<dbReference type="GeneID" id="106523929"/>
<dbReference type="InParanoid" id="A0A2I4BZ32"/>
<dbReference type="OrthoDB" id="10009200at2759"/>
<keyword evidence="5" id="KW-1185">Reference proteome</keyword>
<proteinExistence type="inferred from homology"/>
<evidence type="ECO:0000313" key="5">
    <source>
        <dbReference type="Proteomes" id="UP000192220"/>
    </source>
</evidence>
<dbReference type="FunCoup" id="A0A2I4BZ32">
    <property type="interactions" value="738"/>
</dbReference>
<feature type="compositionally biased region" description="Polar residues" evidence="3">
    <location>
        <begin position="466"/>
        <end position="481"/>
    </location>
</feature>
<feature type="domain" description="PDZ" evidence="4">
    <location>
        <begin position="8"/>
        <end position="89"/>
    </location>
</feature>
<dbReference type="CDD" id="cd06768">
    <property type="entry name" value="PDZ_NHERF-like"/>
    <property type="match status" value="3"/>
</dbReference>
<dbReference type="Proteomes" id="UP000192220">
    <property type="component" value="Unplaced"/>
</dbReference>
<dbReference type="InterPro" id="IPR051067">
    <property type="entry name" value="NHER"/>
</dbReference>
<dbReference type="AlphaFoldDB" id="A0A2I4BZ32"/>
<accession>A0A2I4BZ32</accession>
<dbReference type="PANTHER" id="PTHR14191">
    <property type="entry name" value="PDZ DOMAIN CONTAINING PROTEIN"/>
    <property type="match status" value="1"/>
</dbReference>
<organism evidence="5 6">
    <name type="scientific">Austrofundulus limnaeus</name>
    <name type="common">Annual killifish</name>
    <dbReference type="NCBI Taxonomy" id="52670"/>
    <lineage>
        <taxon>Eukaryota</taxon>
        <taxon>Metazoa</taxon>
        <taxon>Chordata</taxon>
        <taxon>Craniata</taxon>
        <taxon>Vertebrata</taxon>
        <taxon>Euteleostomi</taxon>
        <taxon>Actinopterygii</taxon>
        <taxon>Neopterygii</taxon>
        <taxon>Teleostei</taxon>
        <taxon>Neoteleostei</taxon>
        <taxon>Acanthomorphata</taxon>
        <taxon>Ovalentaria</taxon>
        <taxon>Atherinomorphae</taxon>
        <taxon>Cyprinodontiformes</taxon>
        <taxon>Rivulidae</taxon>
        <taxon>Austrofundulus</taxon>
    </lineage>
</organism>
<gene>
    <name evidence="6" type="primary">pdzk1</name>
</gene>
<dbReference type="SMART" id="SM00228">
    <property type="entry name" value="PDZ"/>
    <property type="match status" value="4"/>
</dbReference>
<protein>
    <submittedName>
        <fullName evidence="6">Na(+)/H(+) exchange regulatory cofactor NHE-RF3</fullName>
    </submittedName>
</protein>
<dbReference type="RefSeq" id="XP_013872959.1">
    <property type="nucleotide sequence ID" value="XM_014017505.1"/>
</dbReference>
<dbReference type="KEGG" id="alim:106523929"/>
<evidence type="ECO:0000256" key="3">
    <source>
        <dbReference type="SAM" id="MobiDB-lite"/>
    </source>
</evidence>
<feature type="domain" description="PDZ" evidence="4">
    <location>
        <begin position="365"/>
        <end position="445"/>
    </location>
</feature>
<evidence type="ECO:0000259" key="4">
    <source>
        <dbReference type="PROSITE" id="PS50106"/>
    </source>
</evidence>
<dbReference type="GO" id="GO:0005102">
    <property type="term" value="F:signaling receptor binding"/>
    <property type="evidence" value="ECO:0007669"/>
    <property type="project" value="TreeGrafter"/>
</dbReference>
<dbReference type="InterPro" id="IPR001478">
    <property type="entry name" value="PDZ"/>
</dbReference>
<feature type="region of interest" description="Disordered" evidence="3">
    <location>
        <begin position="466"/>
        <end position="515"/>
    </location>
</feature>
<name>A0A2I4BZ32_AUSLI</name>
<dbReference type="GO" id="GO:0072659">
    <property type="term" value="P:protein localization to plasma membrane"/>
    <property type="evidence" value="ECO:0007669"/>
    <property type="project" value="TreeGrafter"/>
</dbReference>
<evidence type="ECO:0000256" key="1">
    <source>
        <dbReference type="ARBA" id="ARBA00022737"/>
    </source>
</evidence>
<feature type="domain" description="PDZ" evidence="4">
    <location>
        <begin position="122"/>
        <end position="202"/>
    </location>
</feature>
<dbReference type="GO" id="GO:0016324">
    <property type="term" value="C:apical plasma membrane"/>
    <property type="evidence" value="ECO:0007669"/>
    <property type="project" value="TreeGrafter"/>
</dbReference>
<keyword evidence="1" id="KW-0677">Repeat</keyword>